<reference evidence="4" key="1">
    <citation type="journal article" date="2019" name="IScience">
        <title>Narwhal Genome Reveals Long-Term Low Genetic Diversity despite Current Large Abundance Size.</title>
        <authorList>
            <person name="Westbury M.V."/>
            <person name="Petersen B."/>
            <person name="Garde E."/>
            <person name="Heide-Jorgensen M.P."/>
            <person name="Lorenzen E.D."/>
        </authorList>
    </citation>
    <scope>NUCLEOTIDE SEQUENCE [LARGE SCALE GENOMIC DNA]</scope>
</reference>
<dbReference type="InterPro" id="IPR024079">
    <property type="entry name" value="MetalloPept_cat_dom_sf"/>
</dbReference>
<comment type="caution">
    <text evidence="3">The sequence shown here is derived from an EMBL/GenBank/DDBJ whole genome shotgun (WGS) entry which is preliminary data.</text>
</comment>
<sequence length="523" mass="58819">TPGPRAGSSQTQPNWHLVSHAVLPWKASNAPRARGAFDVSRGLADSWHPQALSFQTPTYMEQGGFHENQPFIQDNCYSHGYKLEFKAENSKLPQCHKIATPIAGGPTGPLWSVLVVVDNYSFNYSNNNVSKATEDILHVINVTDSIYLWLGLCVSLIGIEIWNQGNLINVEQHTSQLCDSFSECKRMCYCHDGLAVYKRLNDKSISFILQWSLLTNRVIILEFCSCRKKHCIMNAYNTNTSAFSNCSYGGYFNLINHKGVCLMNTPASQNIIPLEQCGNKVVEGEEDCRDCGSECQCRRDLKPWADCAFGPCYHMSVNVTFLSGTMEVQGDALTNFYVQDGMPCGDSTYCYHKMYNSHNKQCQYIFDQKARSVPQAATKQLMCKEIVVANMAWKFNIQKMSSFNYFVNNSQSKITQRHNTDNTVNGTKCWETSYHFGRDTVDIGEVKDGTFHALGKICTRRSCVNYSTLNSANSRNVIREEYTTMKNIATVDTSVLLPTVTLQPMEKAQTVVPLQGAVSFPHY</sequence>
<name>A0A4U1EIC2_MONMO</name>
<feature type="non-terminal residue" evidence="3">
    <location>
        <position position="1"/>
    </location>
</feature>
<evidence type="ECO:0000313" key="4">
    <source>
        <dbReference type="Proteomes" id="UP000308365"/>
    </source>
</evidence>
<evidence type="ECO:0000259" key="2">
    <source>
        <dbReference type="PROSITE" id="PS50215"/>
    </source>
</evidence>
<dbReference type="PANTHER" id="PTHR11905">
    <property type="entry name" value="ADAM A DISINTEGRIN AND METALLOPROTEASE DOMAIN"/>
    <property type="match status" value="1"/>
</dbReference>
<organism evidence="3 4">
    <name type="scientific">Monodon monoceros</name>
    <name type="common">Narwhal</name>
    <name type="synonym">Ceratodon monodon</name>
    <dbReference type="NCBI Taxonomy" id="40151"/>
    <lineage>
        <taxon>Eukaryota</taxon>
        <taxon>Metazoa</taxon>
        <taxon>Chordata</taxon>
        <taxon>Craniata</taxon>
        <taxon>Vertebrata</taxon>
        <taxon>Euteleostomi</taxon>
        <taxon>Mammalia</taxon>
        <taxon>Eutheria</taxon>
        <taxon>Laurasiatheria</taxon>
        <taxon>Artiodactyla</taxon>
        <taxon>Whippomorpha</taxon>
        <taxon>Cetacea</taxon>
        <taxon>Odontoceti</taxon>
        <taxon>Monodontidae</taxon>
        <taxon>Monodon</taxon>
    </lineage>
</organism>
<dbReference type="Pfam" id="PF01421">
    <property type="entry name" value="Reprolysin"/>
    <property type="match status" value="1"/>
</dbReference>
<dbReference type="EMBL" id="RWIC01001385">
    <property type="protein sequence ID" value="TKC36041.1"/>
    <property type="molecule type" value="Genomic_DNA"/>
</dbReference>
<dbReference type="GO" id="GO:0004222">
    <property type="term" value="F:metalloendopeptidase activity"/>
    <property type="evidence" value="ECO:0007669"/>
    <property type="project" value="InterPro"/>
</dbReference>
<proteinExistence type="predicted"/>
<dbReference type="SMART" id="SM00608">
    <property type="entry name" value="ACR"/>
    <property type="match status" value="1"/>
</dbReference>
<dbReference type="GO" id="GO:0008584">
    <property type="term" value="P:male gonad development"/>
    <property type="evidence" value="ECO:0007669"/>
    <property type="project" value="TreeGrafter"/>
</dbReference>
<dbReference type="GO" id="GO:0009897">
    <property type="term" value="C:external side of plasma membrane"/>
    <property type="evidence" value="ECO:0007669"/>
    <property type="project" value="TreeGrafter"/>
</dbReference>
<gene>
    <name evidence="3" type="ORF">EI555_007611</name>
</gene>
<evidence type="ECO:0000313" key="3">
    <source>
        <dbReference type="EMBL" id="TKC36041.1"/>
    </source>
</evidence>
<dbReference type="PANTHER" id="PTHR11905:SF120">
    <property type="entry name" value="DISINTEGRIN AND METALLOPROTEINASE DOMAIN-CONTAINING PROTEIN 1A"/>
    <property type="match status" value="1"/>
</dbReference>
<dbReference type="InterPro" id="IPR001590">
    <property type="entry name" value="Peptidase_M12B"/>
</dbReference>
<evidence type="ECO:0000256" key="1">
    <source>
        <dbReference type="PROSITE-ProRule" id="PRU00276"/>
    </source>
</evidence>
<dbReference type="SUPFAM" id="SSF55486">
    <property type="entry name" value="Metalloproteases ('zincins'), catalytic domain"/>
    <property type="match status" value="1"/>
</dbReference>
<accession>A0A4U1EIC2</accession>
<feature type="domain" description="Peptidase M12B" evidence="2">
    <location>
        <begin position="109"/>
        <end position="344"/>
    </location>
</feature>
<comment type="caution">
    <text evidence="1">Lacks conserved residue(s) required for the propagation of feature annotation.</text>
</comment>
<dbReference type="GO" id="GO:1990913">
    <property type="term" value="C:sperm head plasma membrane"/>
    <property type="evidence" value="ECO:0007669"/>
    <property type="project" value="TreeGrafter"/>
</dbReference>
<dbReference type="AlphaFoldDB" id="A0A4U1EIC2"/>
<dbReference type="GO" id="GO:0006508">
    <property type="term" value="P:proteolysis"/>
    <property type="evidence" value="ECO:0007669"/>
    <property type="project" value="InterPro"/>
</dbReference>
<dbReference type="PROSITE" id="PS50215">
    <property type="entry name" value="ADAM_MEPRO"/>
    <property type="match status" value="1"/>
</dbReference>
<dbReference type="Proteomes" id="UP000308365">
    <property type="component" value="Unassembled WGS sequence"/>
</dbReference>
<dbReference type="InterPro" id="IPR006586">
    <property type="entry name" value="ADAM_Cys-rich"/>
</dbReference>
<protein>
    <recommendedName>
        <fullName evidence="2">Peptidase M12B domain-containing protein</fullName>
    </recommendedName>
</protein>
<dbReference type="Gene3D" id="3.40.390.10">
    <property type="entry name" value="Collagenase (Catalytic Domain)"/>
    <property type="match status" value="1"/>
</dbReference>